<dbReference type="AlphaFoldDB" id="A0A2P4X8Q1"/>
<proteinExistence type="predicted"/>
<evidence type="ECO:0000313" key="1">
    <source>
        <dbReference type="EMBL" id="POM61933.1"/>
    </source>
</evidence>
<comment type="caution">
    <text evidence="1">The sequence shown here is derived from an EMBL/GenBank/DDBJ whole genome shotgun (WGS) entry which is preliminary data.</text>
</comment>
<organism evidence="1 2">
    <name type="scientific">Phytophthora palmivora</name>
    <dbReference type="NCBI Taxonomy" id="4796"/>
    <lineage>
        <taxon>Eukaryota</taxon>
        <taxon>Sar</taxon>
        <taxon>Stramenopiles</taxon>
        <taxon>Oomycota</taxon>
        <taxon>Peronosporomycetes</taxon>
        <taxon>Peronosporales</taxon>
        <taxon>Peronosporaceae</taxon>
        <taxon>Phytophthora</taxon>
    </lineage>
</organism>
<dbReference type="Proteomes" id="UP000237271">
    <property type="component" value="Unassembled WGS sequence"/>
</dbReference>
<reference evidence="1 2" key="1">
    <citation type="journal article" date="2017" name="Genome Biol. Evol.">
        <title>Phytophthora megakarya and P. palmivora, closely related causal agents of cacao black pod rot, underwent increases in genome sizes and gene numbers by different mechanisms.</title>
        <authorList>
            <person name="Ali S.S."/>
            <person name="Shao J."/>
            <person name="Lary D.J."/>
            <person name="Kronmiller B."/>
            <person name="Shen D."/>
            <person name="Strem M.D."/>
            <person name="Amoako-Attah I."/>
            <person name="Akrofi A.Y."/>
            <person name="Begoude B.A."/>
            <person name="Ten Hoopen G.M."/>
            <person name="Coulibaly K."/>
            <person name="Kebe B.I."/>
            <person name="Melnick R.L."/>
            <person name="Guiltinan M.J."/>
            <person name="Tyler B.M."/>
            <person name="Meinhardt L.W."/>
            <person name="Bailey B.A."/>
        </authorList>
    </citation>
    <scope>NUCLEOTIDE SEQUENCE [LARGE SCALE GENOMIC DNA]</scope>
    <source>
        <strain evidence="2">sbr112.9</strain>
    </source>
</reference>
<protein>
    <submittedName>
        <fullName evidence="1">Cytoskeleton-associated protein</fullName>
    </submittedName>
</protein>
<keyword evidence="2" id="KW-1185">Reference proteome</keyword>
<sequence>MLINSSKEIVPAGTPAYKEGGNALKGLYAIINRPSDPSEVEFLHSYVNEIVLALCDCIHGAFYAGNAEKRPEMYILAISITTLTVVFSSDAVTSMQRYTVERVLLELCSKIMDPRMEKFSEKANLPASEIATLAPEEKRYLMVFKALYKAMRKLTERAKPGDVYPSVINLLQRLMHNDVGDYNKNDTLKHLLKEDSLDQLVGRILLKLSHVQASSLTPFEGIDIFGVLMQMHMFFSTLPQAEVMMVDIANDNMRSALKIIAESLMKTRPSAFEVSMKDIPATSPVRQAFEEMGIGQTQHNSTEPTGLHYEQNDSINNGNSNLASAAPPWYHNAHSKNRFSGPRTGWECSFWRNSWAKFHFLPRFCCQSWCINQCTTPVDN</sequence>
<accession>A0A2P4X8Q1</accession>
<gene>
    <name evidence="1" type="ORF">PHPALM_28972</name>
</gene>
<dbReference type="EMBL" id="NCKW01015726">
    <property type="protein sequence ID" value="POM61933.1"/>
    <property type="molecule type" value="Genomic_DNA"/>
</dbReference>
<name>A0A2P4X8Q1_9STRA</name>
<evidence type="ECO:0000313" key="2">
    <source>
        <dbReference type="Proteomes" id="UP000237271"/>
    </source>
</evidence>
<dbReference type="OrthoDB" id="205662at2759"/>